<comment type="caution">
    <text evidence="6">The sequence shown here is derived from an EMBL/GenBank/DDBJ whole genome shotgun (WGS) entry which is preliminary data.</text>
</comment>
<feature type="domain" description="HTH tetR-type" evidence="5">
    <location>
        <begin position="5"/>
        <end position="65"/>
    </location>
</feature>
<keyword evidence="3" id="KW-0804">Transcription</keyword>
<dbReference type="SUPFAM" id="SSF48498">
    <property type="entry name" value="Tetracyclin repressor-like, C-terminal domain"/>
    <property type="match status" value="1"/>
</dbReference>
<dbReference type="EMBL" id="QFFI01000010">
    <property type="protein sequence ID" value="PWG63518.1"/>
    <property type="molecule type" value="Genomic_DNA"/>
</dbReference>
<keyword evidence="7" id="KW-1185">Reference proteome</keyword>
<evidence type="ECO:0000256" key="4">
    <source>
        <dbReference type="PROSITE-ProRule" id="PRU00335"/>
    </source>
</evidence>
<dbReference type="InterPro" id="IPR054156">
    <property type="entry name" value="YxaF_TetR_C"/>
</dbReference>
<organism evidence="6 7">
    <name type="scientific">Sediminicurvatus halobius</name>
    <dbReference type="NCBI Taxonomy" id="2182432"/>
    <lineage>
        <taxon>Bacteria</taxon>
        <taxon>Pseudomonadati</taxon>
        <taxon>Pseudomonadota</taxon>
        <taxon>Gammaproteobacteria</taxon>
        <taxon>Chromatiales</taxon>
        <taxon>Ectothiorhodospiraceae</taxon>
        <taxon>Sediminicurvatus</taxon>
    </lineage>
</organism>
<evidence type="ECO:0000256" key="1">
    <source>
        <dbReference type="ARBA" id="ARBA00023015"/>
    </source>
</evidence>
<dbReference type="Gene3D" id="1.10.357.10">
    <property type="entry name" value="Tetracycline Repressor, domain 2"/>
    <property type="match status" value="1"/>
</dbReference>
<reference evidence="6 7" key="1">
    <citation type="submission" date="2018-05" db="EMBL/GenBank/DDBJ databases">
        <title>Spiribacter halobius sp. nov., a moderately halophilic bacterium isolated from marine solar saltern.</title>
        <authorList>
            <person name="Zheng W.-S."/>
            <person name="Lu D.-C."/>
            <person name="Du Z.-J."/>
        </authorList>
    </citation>
    <scope>NUCLEOTIDE SEQUENCE [LARGE SCALE GENOMIC DNA]</scope>
    <source>
        <strain evidence="6 7">E85</strain>
    </source>
</reference>
<name>A0A2U2N3A7_9GAMM</name>
<proteinExistence type="predicted"/>
<dbReference type="OrthoDB" id="4541465at2"/>
<evidence type="ECO:0000313" key="7">
    <source>
        <dbReference type="Proteomes" id="UP000245474"/>
    </source>
</evidence>
<accession>A0A2U2N3A7</accession>
<evidence type="ECO:0000313" key="6">
    <source>
        <dbReference type="EMBL" id="PWG63518.1"/>
    </source>
</evidence>
<evidence type="ECO:0000256" key="3">
    <source>
        <dbReference type="ARBA" id="ARBA00023163"/>
    </source>
</evidence>
<dbReference type="PROSITE" id="PS50977">
    <property type="entry name" value="HTH_TETR_2"/>
    <property type="match status" value="1"/>
</dbReference>
<dbReference type="PANTHER" id="PTHR47506:SF1">
    <property type="entry name" value="HTH-TYPE TRANSCRIPTIONAL REGULATOR YJDC"/>
    <property type="match status" value="1"/>
</dbReference>
<gene>
    <name evidence="6" type="ORF">DEM34_08105</name>
</gene>
<dbReference type="SUPFAM" id="SSF46689">
    <property type="entry name" value="Homeodomain-like"/>
    <property type="match status" value="1"/>
</dbReference>
<dbReference type="InterPro" id="IPR036271">
    <property type="entry name" value="Tet_transcr_reg_TetR-rel_C_sf"/>
</dbReference>
<dbReference type="Pfam" id="PF21993">
    <property type="entry name" value="TetR_C_13_2"/>
    <property type="match status" value="1"/>
</dbReference>
<dbReference type="Proteomes" id="UP000245474">
    <property type="component" value="Unassembled WGS sequence"/>
</dbReference>
<dbReference type="Pfam" id="PF00440">
    <property type="entry name" value="TetR_N"/>
    <property type="match status" value="1"/>
</dbReference>
<keyword evidence="2 4" id="KW-0238">DNA-binding</keyword>
<dbReference type="RefSeq" id="WP_109678071.1">
    <property type="nucleotide sequence ID" value="NZ_CP086615.1"/>
</dbReference>
<feature type="DNA-binding region" description="H-T-H motif" evidence="4">
    <location>
        <begin position="28"/>
        <end position="47"/>
    </location>
</feature>
<evidence type="ECO:0000259" key="5">
    <source>
        <dbReference type="PROSITE" id="PS50977"/>
    </source>
</evidence>
<dbReference type="InterPro" id="IPR001647">
    <property type="entry name" value="HTH_TetR"/>
</dbReference>
<dbReference type="PANTHER" id="PTHR47506">
    <property type="entry name" value="TRANSCRIPTIONAL REGULATORY PROTEIN"/>
    <property type="match status" value="1"/>
</dbReference>
<sequence length="198" mass="22626">MVERITERGDVLPLLSELFREHGFEGTTLALISQRTGLGKGNLYHLFPGGKQEMAEAVLAGIDAWFEEHVFTPLEQAESLESGLAHMFDAVAEYFREGHRICLVGAFALSDTRDRFPDRVQAYFGRWIEVVQRVLGRAGIAPEPALCLAEEVVLRVQGALVLARARRQPVLFRRALDRLREDLQRDLDFQLNNRRRRR</sequence>
<evidence type="ECO:0000256" key="2">
    <source>
        <dbReference type="ARBA" id="ARBA00023125"/>
    </source>
</evidence>
<keyword evidence="1" id="KW-0805">Transcription regulation</keyword>
<dbReference type="AlphaFoldDB" id="A0A2U2N3A7"/>
<dbReference type="InterPro" id="IPR009057">
    <property type="entry name" value="Homeodomain-like_sf"/>
</dbReference>
<protein>
    <submittedName>
        <fullName evidence="6">TetR family transcriptional regulator</fullName>
    </submittedName>
</protein>
<dbReference type="GO" id="GO:0003677">
    <property type="term" value="F:DNA binding"/>
    <property type="evidence" value="ECO:0007669"/>
    <property type="project" value="UniProtKB-UniRule"/>
</dbReference>